<feature type="compositionally biased region" description="Acidic residues" evidence="15">
    <location>
        <begin position="724"/>
        <end position="735"/>
    </location>
</feature>
<feature type="region of interest" description="Disordered" evidence="15">
    <location>
        <begin position="628"/>
        <end position="694"/>
    </location>
</feature>
<dbReference type="GO" id="GO:0005524">
    <property type="term" value="F:ATP binding"/>
    <property type="evidence" value="ECO:0007669"/>
    <property type="project" value="UniProtKB-UniRule"/>
</dbReference>
<protein>
    <recommendedName>
        <fullName evidence="4">Mitogen-activated protein kinase kinase kinase 7</fullName>
        <ecNumber evidence="3">2.7.11.25</ecNumber>
    </recommendedName>
</protein>
<dbReference type="GO" id="GO:0016318">
    <property type="term" value="P:ommatidial rotation"/>
    <property type="evidence" value="ECO:0007669"/>
    <property type="project" value="EnsemblMetazoa"/>
</dbReference>
<dbReference type="GO" id="GO:0051607">
    <property type="term" value="P:defense response to virus"/>
    <property type="evidence" value="ECO:0007669"/>
    <property type="project" value="EnsemblMetazoa"/>
</dbReference>
<dbReference type="InterPro" id="IPR001245">
    <property type="entry name" value="Ser-Thr/Tyr_kinase_cat_dom"/>
</dbReference>
<dbReference type="GO" id="GO:0007254">
    <property type="term" value="P:JNK cascade"/>
    <property type="evidence" value="ECO:0007669"/>
    <property type="project" value="EnsemblMetazoa"/>
</dbReference>
<feature type="domain" description="Protein kinase" evidence="16">
    <location>
        <begin position="207"/>
        <end position="459"/>
    </location>
</feature>
<dbReference type="Gene3D" id="1.10.510.10">
    <property type="entry name" value="Transferase(Phosphotransferase) domain 1"/>
    <property type="match status" value="1"/>
</dbReference>
<dbReference type="GO" id="GO:0071222">
    <property type="term" value="P:cellular response to lipopolysaccharide"/>
    <property type="evidence" value="ECO:0007669"/>
    <property type="project" value="EnsemblMetazoa"/>
</dbReference>
<dbReference type="GO" id="GO:0005737">
    <property type="term" value="C:cytoplasm"/>
    <property type="evidence" value="ECO:0007669"/>
    <property type="project" value="EnsemblMetazoa"/>
</dbReference>
<evidence type="ECO:0000256" key="9">
    <source>
        <dbReference type="ARBA" id="ARBA00022777"/>
    </source>
</evidence>
<name>B4MSY3_DROWI</name>
<dbReference type="GO" id="GO:0046330">
    <property type="term" value="P:positive regulation of JNK cascade"/>
    <property type="evidence" value="ECO:0007669"/>
    <property type="project" value="EnsemblMetazoa"/>
</dbReference>
<dbReference type="GO" id="GO:0043068">
    <property type="term" value="P:positive regulation of programmed cell death"/>
    <property type="evidence" value="ECO:0007669"/>
    <property type="project" value="EnsemblMetazoa"/>
</dbReference>
<gene>
    <name evidence="17" type="primary">Dwil\GK20056</name>
    <name evidence="17" type="ORF">Dwil_GK20056</name>
</gene>
<keyword evidence="10 14" id="KW-0067">ATP-binding</keyword>
<dbReference type="InterPro" id="IPR017441">
    <property type="entry name" value="Protein_kinase_ATP_BS"/>
</dbReference>
<comment type="catalytic activity">
    <reaction evidence="12">
        <text>L-threonyl-[protein] + ATP = O-phospho-L-threonyl-[protein] + ADP + H(+)</text>
        <dbReference type="Rhea" id="RHEA:46608"/>
        <dbReference type="Rhea" id="RHEA-COMP:11060"/>
        <dbReference type="Rhea" id="RHEA-COMP:11605"/>
        <dbReference type="ChEBI" id="CHEBI:15378"/>
        <dbReference type="ChEBI" id="CHEBI:30013"/>
        <dbReference type="ChEBI" id="CHEBI:30616"/>
        <dbReference type="ChEBI" id="CHEBI:61977"/>
        <dbReference type="ChEBI" id="CHEBI:456216"/>
        <dbReference type="EC" id="2.7.11.25"/>
    </reaction>
</comment>
<evidence type="ECO:0000256" key="14">
    <source>
        <dbReference type="PROSITE-ProRule" id="PRU10141"/>
    </source>
</evidence>
<evidence type="ECO:0000256" key="8">
    <source>
        <dbReference type="ARBA" id="ARBA00022741"/>
    </source>
</evidence>
<dbReference type="GO" id="GO:0004706">
    <property type="term" value="F:JUN kinase kinase kinase activity"/>
    <property type="evidence" value="ECO:0007669"/>
    <property type="project" value="EnsemblMetazoa"/>
</dbReference>
<feature type="region of interest" description="Disordered" evidence="15">
    <location>
        <begin position="706"/>
        <end position="738"/>
    </location>
</feature>
<dbReference type="GO" id="GO:1901224">
    <property type="term" value="P:positive regulation of non-canonical NF-kappaB signal transduction"/>
    <property type="evidence" value="ECO:0007669"/>
    <property type="project" value="EnsemblMetazoa"/>
</dbReference>
<dbReference type="AlphaFoldDB" id="B4MSY3"/>
<keyword evidence="11" id="KW-0460">Magnesium</keyword>
<evidence type="ECO:0000256" key="2">
    <source>
        <dbReference type="ARBA" id="ARBA00006529"/>
    </source>
</evidence>
<evidence type="ECO:0000256" key="10">
    <source>
        <dbReference type="ARBA" id="ARBA00022840"/>
    </source>
</evidence>
<dbReference type="STRING" id="7260.B4MSY3"/>
<dbReference type="GO" id="GO:0061057">
    <property type="term" value="P:peptidoglycan recognition protein signaling pathway"/>
    <property type="evidence" value="ECO:0007669"/>
    <property type="project" value="EnsemblMetazoa"/>
</dbReference>
<evidence type="ECO:0000256" key="13">
    <source>
        <dbReference type="ARBA" id="ARBA00048329"/>
    </source>
</evidence>
<evidence type="ECO:0000256" key="3">
    <source>
        <dbReference type="ARBA" id="ARBA00012406"/>
    </source>
</evidence>
<comment type="catalytic activity">
    <reaction evidence="13">
        <text>L-seryl-[protein] + ATP = O-phospho-L-seryl-[protein] + ADP + H(+)</text>
        <dbReference type="Rhea" id="RHEA:17989"/>
        <dbReference type="Rhea" id="RHEA-COMP:9863"/>
        <dbReference type="Rhea" id="RHEA-COMP:11604"/>
        <dbReference type="ChEBI" id="CHEBI:15378"/>
        <dbReference type="ChEBI" id="CHEBI:29999"/>
        <dbReference type="ChEBI" id="CHEBI:30616"/>
        <dbReference type="ChEBI" id="CHEBI:83421"/>
        <dbReference type="ChEBI" id="CHEBI:456216"/>
        <dbReference type="EC" id="2.7.11.25"/>
    </reaction>
</comment>
<evidence type="ECO:0000313" key="17">
    <source>
        <dbReference type="EMBL" id="EDW75222.2"/>
    </source>
</evidence>
<dbReference type="OrthoDB" id="10261027at2759"/>
<dbReference type="InterPro" id="IPR011009">
    <property type="entry name" value="Kinase-like_dom_sf"/>
</dbReference>
<dbReference type="FunFam" id="1.10.510.10:FF:000143">
    <property type="entry name" value="Mitogen-activated protein kinase kinase kinase 7"/>
    <property type="match status" value="1"/>
</dbReference>
<evidence type="ECO:0000256" key="1">
    <source>
        <dbReference type="ARBA" id="ARBA00001946"/>
    </source>
</evidence>
<dbReference type="GO" id="GO:0006955">
    <property type="term" value="P:immune response"/>
    <property type="evidence" value="ECO:0007669"/>
    <property type="project" value="EnsemblMetazoa"/>
</dbReference>
<sequence length="886" mass="97237">MRRPKQSGATVELSYGSKSLKIVEFMGRDNVGGEALPAELEALALPPFHRDAWLGGGSQPPAAPPTHGLPPLLASPPAKSICTPVFIEAPEVRAPPPTPRYRSLACSCLGFANVFDAAIATAEQRMLQGNLNTARRSMEQRANAQANPFQLEQARGLQHQFNGASITSLARQRWRTQLPLTDRDLAKSRNRPNSAVTALGNSNSAYRPRMPKVGHGSYGVVCKAVWRNQLVAVKEFFASAEQKDIEKEVKQLSRVKHPNIIALHGISSWHQSTYLIMEYAEGGSLHNFLHGKVQPAYSLAHAMSWARQCALGLDYLHAMTPKPLIHRDVKPLNLLLTNKGRNLKICDFGTVADKNTMMTNNRGSAAWMAPEVFAGSKYTEKCDIFSWAIVLWEVLSRKQPFKDIDNAYTIQWKIYKGERPPLLTTCPKHIEDLMIDGWKTAPEERPSMKYIVGVMNEIVKDYQGADKALEYTFVNQQIVTKESDGTVGAQNDSLSSSDLSLVASATQLTPTNLSHINANLTATTTTTTTSSTTTNTSTSITDRTPTNSGQFDAAAANGGALFHMSSNRWDAIPEEDSQSERSPNDSFNLTASVEATQRLETIRNGMIQMASIPMEQLTLDVTANGFDLSRSESSSSAHAKSDGREQLTVTDAKPVIMTATDLANNNNSNNGSSTSNQQHHHHPPSHHHHQQQHTNGLLISQLPVTSNNVVDDNDGNGRRSADMDCADVDTDENDGTEQSLAEILDPELQPEPPIPNNPESQAIYRAHRHMAKEYLSVDTNLYYAQDFKEKLILQMDRTEREQKQDLLRKIKDKEGLQSLYNNLQQQWEKLPPASRQLLNQPPSMRPSVDGVGGVGGGAAAAPPSGGGAVDSVENDGWVFIAPHTNT</sequence>
<dbReference type="GO" id="GO:0043123">
    <property type="term" value="P:positive regulation of canonical NF-kappaB signal transduction"/>
    <property type="evidence" value="ECO:0007669"/>
    <property type="project" value="TreeGrafter"/>
</dbReference>
<evidence type="ECO:0000256" key="5">
    <source>
        <dbReference type="ARBA" id="ARBA00022527"/>
    </source>
</evidence>
<evidence type="ECO:0000256" key="15">
    <source>
        <dbReference type="SAM" id="MobiDB-lite"/>
    </source>
</evidence>
<dbReference type="InterPro" id="IPR000719">
    <property type="entry name" value="Prot_kinase_dom"/>
</dbReference>
<dbReference type="GO" id="GO:0048802">
    <property type="term" value="P:notum morphogenesis"/>
    <property type="evidence" value="ECO:0007669"/>
    <property type="project" value="EnsemblMetazoa"/>
</dbReference>
<feature type="compositionally biased region" description="Low complexity" evidence="15">
    <location>
        <begin position="664"/>
        <end position="677"/>
    </location>
</feature>
<feature type="region of interest" description="Disordered" evidence="15">
    <location>
        <begin position="525"/>
        <end position="550"/>
    </location>
</feature>
<evidence type="ECO:0000256" key="12">
    <source>
        <dbReference type="ARBA" id="ARBA00047559"/>
    </source>
</evidence>
<dbReference type="GO" id="GO:0010628">
    <property type="term" value="P:positive regulation of gene expression"/>
    <property type="evidence" value="ECO:0007669"/>
    <property type="project" value="EnsemblMetazoa"/>
</dbReference>
<feature type="compositionally biased region" description="Basic residues" evidence="15">
    <location>
        <begin position="678"/>
        <end position="691"/>
    </location>
</feature>
<feature type="region of interest" description="Disordered" evidence="15">
    <location>
        <begin position="840"/>
        <end position="868"/>
    </location>
</feature>
<feature type="binding site" evidence="14">
    <location>
        <position position="234"/>
    </location>
    <ligand>
        <name>ATP</name>
        <dbReference type="ChEBI" id="CHEBI:30616"/>
    </ligand>
</feature>
<evidence type="ECO:0000256" key="4">
    <source>
        <dbReference type="ARBA" id="ARBA00017660"/>
    </source>
</evidence>
<keyword evidence="6" id="KW-0808">Transferase</keyword>
<keyword evidence="18" id="KW-1185">Reference proteome</keyword>
<dbReference type="FunCoup" id="B4MSY3">
    <property type="interactions" value="2194"/>
</dbReference>
<accession>B4MSY3</accession>
<dbReference type="GO" id="GO:0006915">
    <property type="term" value="P:apoptotic process"/>
    <property type="evidence" value="ECO:0007669"/>
    <property type="project" value="EnsemblMetazoa"/>
</dbReference>
<evidence type="ECO:0000256" key="6">
    <source>
        <dbReference type="ARBA" id="ARBA00022679"/>
    </source>
</evidence>
<keyword evidence="8 14" id="KW-0547">Nucleotide-binding</keyword>
<evidence type="ECO:0000259" key="16">
    <source>
        <dbReference type="PROSITE" id="PS50011"/>
    </source>
</evidence>
<comment type="cofactor">
    <cofactor evidence="1">
        <name>Mg(2+)</name>
        <dbReference type="ChEBI" id="CHEBI:18420"/>
    </cofactor>
</comment>
<dbReference type="InParanoid" id="B4MSY3"/>
<dbReference type="PROSITE" id="PS50011">
    <property type="entry name" value="PROTEIN_KINASE_DOM"/>
    <property type="match status" value="1"/>
</dbReference>
<dbReference type="eggNOG" id="KOG0192">
    <property type="taxonomic scope" value="Eukaryota"/>
</dbReference>
<dbReference type="PRINTS" id="PR00109">
    <property type="entry name" value="TYRKINASE"/>
</dbReference>
<dbReference type="PROSITE" id="PS00108">
    <property type="entry name" value="PROTEIN_KINASE_ST"/>
    <property type="match status" value="1"/>
</dbReference>
<evidence type="ECO:0000313" key="18">
    <source>
        <dbReference type="Proteomes" id="UP000007798"/>
    </source>
</evidence>
<evidence type="ECO:0000256" key="11">
    <source>
        <dbReference type="ARBA" id="ARBA00022842"/>
    </source>
</evidence>
<dbReference type="GO" id="GO:0033209">
    <property type="term" value="P:tumor necrosis factor-mediated signaling pathway"/>
    <property type="evidence" value="ECO:0007669"/>
    <property type="project" value="EnsemblMetazoa"/>
</dbReference>
<dbReference type="GO" id="GO:0050829">
    <property type="term" value="P:defense response to Gram-negative bacterium"/>
    <property type="evidence" value="ECO:0007669"/>
    <property type="project" value="EnsemblMetazoa"/>
</dbReference>
<keyword evidence="9" id="KW-0418">Kinase</keyword>
<dbReference type="CDD" id="cd14058">
    <property type="entry name" value="STKc_TAK1"/>
    <property type="match status" value="1"/>
</dbReference>
<dbReference type="HOGENOM" id="CLU_000288_7_41_1"/>
<dbReference type="Gene3D" id="3.30.200.20">
    <property type="entry name" value="Phosphorylase Kinase, domain 1"/>
    <property type="match status" value="1"/>
</dbReference>
<dbReference type="SUPFAM" id="SSF56112">
    <property type="entry name" value="Protein kinase-like (PK-like)"/>
    <property type="match status" value="1"/>
</dbReference>
<dbReference type="GO" id="GO:0007391">
    <property type="term" value="P:dorsal closure"/>
    <property type="evidence" value="ECO:0007669"/>
    <property type="project" value="EnsemblMetazoa"/>
</dbReference>
<organism evidence="17 18">
    <name type="scientific">Drosophila willistoni</name>
    <name type="common">Fruit fly</name>
    <dbReference type="NCBI Taxonomy" id="7260"/>
    <lineage>
        <taxon>Eukaryota</taxon>
        <taxon>Metazoa</taxon>
        <taxon>Ecdysozoa</taxon>
        <taxon>Arthropoda</taxon>
        <taxon>Hexapoda</taxon>
        <taxon>Insecta</taxon>
        <taxon>Pterygota</taxon>
        <taxon>Neoptera</taxon>
        <taxon>Endopterygota</taxon>
        <taxon>Diptera</taxon>
        <taxon>Brachycera</taxon>
        <taxon>Muscomorpha</taxon>
        <taxon>Ephydroidea</taxon>
        <taxon>Drosophilidae</taxon>
        <taxon>Drosophila</taxon>
        <taxon>Sophophora</taxon>
    </lineage>
</organism>
<dbReference type="Proteomes" id="UP000007798">
    <property type="component" value="Unassembled WGS sequence"/>
</dbReference>
<dbReference type="SMART" id="SM00220">
    <property type="entry name" value="S_TKc"/>
    <property type="match status" value="1"/>
</dbReference>
<reference evidence="17 18" key="1">
    <citation type="journal article" date="2007" name="Nature">
        <title>Evolution of genes and genomes on the Drosophila phylogeny.</title>
        <authorList>
            <consortium name="Drosophila 12 Genomes Consortium"/>
            <person name="Clark A.G."/>
            <person name="Eisen M.B."/>
            <person name="Smith D.R."/>
            <person name="Bergman C.M."/>
            <person name="Oliver B."/>
            <person name="Markow T.A."/>
            <person name="Kaufman T.C."/>
            <person name="Kellis M."/>
            <person name="Gelbart W."/>
            <person name="Iyer V.N."/>
            <person name="Pollard D.A."/>
            <person name="Sackton T.B."/>
            <person name="Larracuente A.M."/>
            <person name="Singh N.D."/>
            <person name="Abad J.P."/>
            <person name="Abt D.N."/>
            <person name="Adryan B."/>
            <person name="Aguade M."/>
            <person name="Akashi H."/>
            <person name="Anderson W.W."/>
            <person name="Aquadro C.F."/>
            <person name="Ardell D.H."/>
            <person name="Arguello R."/>
            <person name="Artieri C.G."/>
            <person name="Barbash D.A."/>
            <person name="Barker D."/>
            <person name="Barsanti P."/>
            <person name="Batterham P."/>
            <person name="Batzoglou S."/>
            <person name="Begun D."/>
            <person name="Bhutkar A."/>
            <person name="Blanco E."/>
            <person name="Bosak S.A."/>
            <person name="Bradley R.K."/>
            <person name="Brand A.D."/>
            <person name="Brent M.R."/>
            <person name="Brooks A.N."/>
            <person name="Brown R.H."/>
            <person name="Butlin R.K."/>
            <person name="Caggese C."/>
            <person name="Calvi B.R."/>
            <person name="Bernardo de Carvalho A."/>
            <person name="Caspi A."/>
            <person name="Castrezana S."/>
            <person name="Celniker S.E."/>
            <person name="Chang J.L."/>
            <person name="Chapple C."/>
            <person name="Chatterji S."/>
            <person name="Chinwalla A."/>
            <person name="Civetta A."/>
            <person name="Clifton S.W."/>
            <person name="Comeron J.M."/>
            <person name="Costello J.C."/>
            <person name="Coyne J.A."/>
            <person name="Daub J."/>
            <person name="David R.G."/>
            <person name="Delcher A.L."/>
            <person name="Delehaunty K."/>
            <person name="Do C.B."/>
            <person name="Ebling H."/>
            <person name="Edwards K."/>
            <person name="Eickbush T."/>
            <person name="Evans J.D."/>
            <person name="Filipski A."/>
            <person name="Findeiss S."/>
            <person name="Freyhult E."/>
            <person name="Fulton L."/>
            <person name="Fulton R."/>
            <person name="Garcia A.C."/>
            <person name="Gardiner A."/>
            <person name="Garfield D.A."/>
            <person name="Garvin B.E."/>
            <person name="Gibson G."/>
            <person name="Gilbert D."/>
            <person name="Gnerre S."/>
            <person name="Godfrey J."/>
            <person name="Good R."/>
            <person name="Gotea V."/>
            <person name="Gravely B."/>
            <person name="Greenberg A.J."/>
            <person name="Griffiths-Jones S."/>
            <person name="Gross S."/>
            <person name="Guigo R."/>
            <person name="Gustafson E.A."/>
            <person name="Haerty W."/>
            <person name="Hahn M.W."/>
            <person name="Halligan D.L."/>
            <person name="Halpern A.L."/>
            <person name="Halter G.M."/>
            <person name="Han M.V."/>
            <person name="Heger A."/>
            <person name="Hillier L."/>
            <person name="Hinrichs A.S."/>
            <person name="Holmes I."/>
            <person name="Hoskins R.A."/>
            <person name="Hubisz M.J."/>
            <person name="Hultmark D."/>
            <person name="Huntley M.A."/>
            <person name="Jaffe D.B."/>
            <person name="Jagadeeshan S."/>
            <person name="Jeck W.R."/>
            <person name="Johnson J."/>
            <person name="Jones C.D."/>
            <person name="Jordan W.C."/>
            <person name="Karpen G.H."/>
            <person name="Kataoka E."/>
            <person name="Keightley P.D."/>
            <person name="Kheradpour P."/>
            <person name="Kirkness E.F."/>
            <person name="Koerich L.B."/>
            <person name="Kristiansen K."/>
            <person name="Kudrna D."/>
            <person name="Kulathinal R.J."/>
            <person name="Kumar S."/>
            <person name="Kwok R."/>
            <person name="Lander E."/>
            <person name="Langley C.H."/>
            <person name="Lapoint R."/>
            <person name="Lazzaro B.P."/>
            <person name="Lee S.J."/>
            <person name="Levesque L."/>
            <person name="Li R."/>
            <person name="Lin C.F."/>
            <person name="Lin M.F."/>
            <person name="Lindblad-Toh K."/>
            <person name="Llopart A."/>
            <person name="Long M."/>
            <person name="Low L."/>
            <person name="Lozovsky E."/>
            <person name="Lu J."/>
            <person name="Luo M."/>
            <person name="Machado C.A."/>
            <person name="Makalowski W."/>
            <person name="Marzo M."/>
            <person name="Matsuda M."/>
            <person name="Matzkin L."/>
            <person name="McAllister B."/>
            <person name="McBride C.S."/>
            <person name="McKernan B."/>
            <person name="McKernan K."/>
            <person name="Mendez-Lago M."/>
            <person name="Minx P."/>
            <person name="Mollenhauer M.U."/>
            <person name="Montooth K."/>
            <person name="Mount S.M."/>
            <person name="Mu X."/>
            <person name="Myers E."/>
            <person name="Negre B."/>
            <person name="Newfeld S."/>
            <person name="Nielsen R."/>
            <person name="Noor M.A."/>
            <person name="O'Grady P."/>
            <person name="Pachter L."/>
            <person name="Papaceit M."/>
            <person name="Parisi M.J."/>
            <person name="Parisi M."/>
            <person name="Parts L."/>
            <person name="Pedersen J.S."/>
            <person name="Pesole G."/>
            <person name="Phillippy A.M."/>
            <person name="Ponting C.P."/>
            <person name="Pop M."/>
            <person name="Porcelli D."/>
            <person name="Powell J.R."/>
            <person name="Prohaska S."/>
            <person name="Pruitt K."/>
            <person name="Puig M."/>
            <person name="Quesneville H."/>
            <person name="Ram K.R."/>
            <person name="Rand D."/>
            <person name="Rasmussen M.D."/>
            <person name="Reed L.K."/>
            <person name="Reenan R."/>
            <person name="Reily A."/>
            <person name="Remington K.A."/>
            <person name="Rieger T.T."/>
            <person name="Ritchie M.G."/>
            <person name="Robin C."/>
            <person name="Rogers Y.H."/>
            <person name="Rohde C."/>
            <person name="Rozas J."/>
            <person name="Rubenfield M.J."/>
            <person name="Ruiz A."/>
            <person name="Russo S."/>
            <person name="Salzberg S.L."/>
            <person name="Sanchez-Gracia A."/>
            <person name="Saranga D.J."/>
            <person name="Sato H."/>
            <person name="Schaeffer S.W."/>
            <person name="Schatz M.C."/>
            <person name="Schlenke T."/>
            <person name="Schwartz R."/>
            <person name="Segarra C."/>
            <person name="Singh R.S."/>
            <person name="Sirot L."/>
            <person name="Sirota M."/>
            <person name="Sisneros N.B."/>
            <person name="Smith C.D."/>
            <person name="Smith T.F."/>
            <person name="Spieth J."/>
            <person name="Stage D.E."/>
            <person name="Stark A."/>
            <person name="Stephan W."/>
            <person name="Strausberg R.L."/>
            <person name="Strempel S."/>
            <person name="Sturgill D."/>
            <person name="Sutton G."/>
            <person name="Sutton G.G."/>
            <person name="Tao W."/>
            <person name="Teichmann S."/>
            <person name="Tobari Y.N."/>
            <person name="Tomimura Y."/>
            <person name="Tsolas J.M."/>
            <person name="Valente V.L."/>
            <person name="Venter E."/>
            <person name="Venter J.C."/>
            <person name="Vicario S."/>
            <person name="Vieira F.G."/>
            <person name="Vilella A.J."/>
            <person name="Villasante A."/>
            <person name="Walenz B."/>
            <person name="Wang J."/>
            <person name="Wasserman M."/>
            <person name="Watts T."/>
            <person name="Wilson D."/>
            <person name="Wilson R.K."/>
            <person name="Wing R.A."/>
            <person name="Wolfner M.F."/>
            <person name="Wong A."/>
            <person name="Wong G.K."/>
            <person name="Wu C.I."/>
            <person name="Wu G."/>
            <person name="Yamamoto D."/>
            <person name="Yang H.P."/>
            <person name="Yang S.P."/>
            <person name="Yorke J.A."/>
            <person name="Yoshida K."/>
            <person name="Zdobnov E."/>
            <person name="Zhang P."/>
            <person name="Zhang Y."/>
            <person name="Zimin A.V."/>
            <person name="Baldwin J."/>
            <person name="Abdouelleil A."/>
            <person name="Abdulkadir J."/>
            <person name="Abebe A."/>
            <person name="Abera B."/>
            <person name="Abreu J."/>
            <person name="Acer S.C."/>
            <person name="Aftuck L."/>
            <person name="Alexander A."/>
            <person name="An P."/>
            <person name="Anderson E."/>
            <person name="Anderson S."/>
            <person name="Arachi H."/>
            <person name="Azer M."/>
            <person name="Bachantsang P."/>
            <person name="Barry A."/>
            <person name="Bayul T."/>
            <person name="Berlin A."/>
            <person name="Bessette D."/>
            <person name="Bloom T."/>
            <person name="Blye J."/>
            <person name="Boguslavskiy L."/>
            <person name="Bonnet C."/>
            <person name="Boukhgalter B."/>
            <person name="Bourzgui I."/>
            <person name="Brown A."/>
            <person name="Cahill P."/>
            <person name="Channer S."/>
            <person name="Cheshatsang Y."/>
            <person name="Chuda L."/>
            <person name="Citroen M."/>
            <person name="Collymore A."/>
            <person name="Cooke P."/>
            <person name="Costello M."/>
            <person name="D'Aco K."/>
            <person name="Daza R."/>
            <person name="De Haan G."/>
            <person name="DeGray S."/>
            <person name="DeMaso C."/>
            <person name="Dhargay N."/>
            <person name="Dooley K."/>
            <person name="Dooley E."/>
            <person name="Doricent M."/>
            <person name="Dorje P."/>
            <person name="Dorjee K."/>
            <person name="Dupes A."/>
            <person name="Elong R."/>
            <person name="Falk J."/>
            <person name="Farina A."/>
            <person name="Faro S."/>
            <person name="Ferguson D."/>
            <person name="Fisher S."/>
            <person name="Foley C.D."/>
            <person name="Franke A."/>
            <person name="Friedrich D."/>
            <person name="Gadbois L."/>
            <person name="Gearin G."/>
            <person name="Gearin C.R."/>
            <person name="Giannoukos G."/>
            <person name="Goode T."/>
            <person name="Graham J."/>
            <person name="Grandbois E."/>
            <person name="Grewal S."/>
            <person name="Gyaltsen K."/>
            <person name="Hafez N."/>
            <person name="Hagos B."/>
            <person name="Hall J."/>
            <person name="Henson C."/>
            <person name="Hollinger A."/>
            <person name="Honan T."/>
            <person name="Huard M.D."/>
            <person name="Hughes L."/>
            <person name="Hurhula B."/>
            <person name="Husby M.E."/>
            <person name="Kamat A."/>
            <person name="Kanga B."/>
            <person name="Kashin S."/>
            <person name="Khazanovich D."/>
            <person name="Kisner P."/>
            <person name="Lance K."/>
            <person name="Lara M."/>
            <person name="Lee W."/>
            <person name="Lennon N."/>
            <person name="Letendre F."/>
            <person name="LeVine R."/>
            <person name="Lipovsky A."/>
            <person name="Liu X."/>
            <person name="Liu J."/>
            <person name="Liu S."/>
            <person name="Lokyitsang T."/>
            <person name="Lokyitsang Y."/>
            <person name="Lubonja R."/>
            <person name="Lui A."/>
            <person name="MacDonald P."/>
            <person name="Magnisalis V."/>
            <person name="Maru K."/>
            <person name="Matthews C."/>
            <person name="McCusker W."/>
            <person name="McDonough S."/>
            <person name="Mehta T."/>
            <person name="Meldrim J."/>
            <person name="Meneus L."/>
            <person name="Mihai O."/>
            <person name="Mihalev A."/>
            <person name="Mihova T."/>
            <person name="Mittelman R."/>
            <person name="Mlenga V."/>
            <person name="Montmayeur A."/>
            <person name="Mulrain L."/>
            <person name="Navidi A."/>
            <person name="Naylor J."/>
            <person name="Negash T."/>
            <person name="Nguyen T."/>
            <person name="Nguyen N."/>
            <person name="Nicol R."/>
            <person name="Norbu C."/>
            <person name="Norbu N."/>
            <person name="Novod N."/>
            <person name="O'Neill B."/>
            <person name="Osman S."/>
            <person name="Markiewicz E."/>
            <person name="Oyono O.L."/>
            <person name="Patti C."/>
            <person name="Phunkhang P."/>
            <person name="Pierre F."/>
            <person name="Priest M."/>
            <person name="Raghuraman S."/>
            <person name="Rege F."/>
            <person name="Reyes R."/>
            <person name="Rise C."/>
            <person name="Rogov P."/>
            <person name="Ross K."/>
            <person name="Ryan E."/>
            <person name="Settipalli S."/>
            <person name="Shea T."/>
            <person name="Sherpa N."/>
            <person name="Shi L."/>
            <person name="Shih D."/>
            <person name="Sparrow T."/>
            <person name="Spaulding J."/>
            <person name="Stalker J."/>
            <person name="Stange-Thomann N."/>
            <person name="Stavropoulos S."/>
            <person name="Stone C."/>
            <person name="Strader C."/>
            <person name="Tesfaye S."/>
            <person name="Thomson T."/>
            <person name="Thoulutsang Y."/>
            <person name="Thoulutsang D."/>
            <person name="Topham K."/>
            <person name="Topping I."/>
            <person name="Tsamla T."/>
            <person name="Vassiliev H."/>
            <person name="Vo A."/>
            <person name="Wangchuk T."/>
            <person name="Wangdi T."/>
            <person name="Weiand M."/>
            <person name="Wilkinson J."/>
            <person name="Wilson A."/>
            <person name="Yadav S."/>
            <person name="Young G."/>
            <person name="Yu Q."/>
            <person name="Zembek L."/>
            <person name="Zhong D."/>
            <person name="Zimmer A."/>
            <person name="Zwirko Z."/>
            <person name="Jaffe D.B."/>
            <person name="Alvarez P."/>
            <person name="Brockman W."/>
            <person name="Butler J."/>
            <person name="Chin C."/>
            <person name="Gnerre S."/>
            <person name="Grabherr M."/>
            <person name="Kleber M."/>
            <person name="Mauceli E."/>
            <person name="MacCallum I."/>
        </authorList>
    </citation>
    <scope>NUCLEOTIDE SEQUENCE [LARGE SCALE GENOMIC DNA]</scope>
    <source>
        <strain evidence="18">Tucson 14030-0811.24</strain>
    </source>
</reference>
<keyword evidence="5" id="KW-0723">Serine/threonine-protein kinase</keyword>
<evidence type="ECO:0000256" key="7">
    <source>
        <dbReference type="ARBA" id="ARBA00022723"/>
    </source>
</evidence>
<dbReference type="GO" id="GO:0046872">
    <property type="term" value="F:metal ion binding"/>
    <property type="evidence" value="ECO:0007669"/>
    <property type="project" value="UniProtKB-KW"/>
</dbReference>
<dbReference type="PANTHER" id="PTHR46716">
    <property type="entry name" value="MITOGEN-ACTIVATED PROTEIN KINASE KINASE KINASE 7"/>
    <property type="match status" value="1"/>
</dbReference>
<keyword evidence="7" id="KW-0479">Metal-binding</keyword>
<dbReference type="PANTHER" id="PTHR46716:SF1">
    <property type="entry name" value="MITOGEN-ACTIVATED PROTEIN KINASE KINASE KINASE 7"/>
    <property type="match status" value="1"/>
</dbReference>
<dbReference type="GO" id="GO:0031625">
    <property type="term" value="F:ubiquitin protein ligase binding"/>
    <property type="evidence" value="ECO:0007669"/>
    <property type="project" value="EnsemblMetazoa"/>
</dbReference>
<dbReference type="GO" id="GO:0090175">
    <property type="term" value="P:regulation of establishment of planar polarity"/>
    <property type="evidence" value="ECO:0007669"/>
    <property type="project" value="EnsemblMetazoa"/>
</dbReference>
<dbReference type="InterPro" id="IPR008271">
    <property type="entry name" value="Ser/Thr_kinase_AS"/>
</dbReference>
<feature type="compositionally biased region" description="Gly residues" evidence="15">
    <location>
        <begin position="850"/>
        <end position="868"/>
    </location>
</feature>
<comment type="similarity">
    <text evidence="2">Belongs to the protein kinase superfamily. STE Ser/Thr protein kinase family. MAP kinase kinase kinase subfamily.</text>
</comment>
<dbReference type="EMBL" id="CH963851">
    <property type="protein sequence ID" value="EDW75222.2"/>
    <property type="molecule type" value="Genomic_DNA"/>
</dbReference>
<proteinExistence type="inferred from homology"/>
<dbReference type="PROSITE" id="PS00107">
    <property type="entry name" value="PROTEIN_KINASE_ATP"/>
    <property type="match status" value="1"/>
</dbReference>
<feature type="compositionally biased region" description="Low complexity" evidence="15">
    <location>
        <begin position="525"/>
        <end position="546"/>
    </location>
</feature>
<dbReference type="Pfam" id="PF07714">
    <property type="entry name" value="PK_Tyr_Ser-Thr"/>
    <property type="match status" value="1"/>
</dbReference>
<dbReference type="EC" id="2.7.11.25" evidence="3"/>
<dbReference type="SMR" id="B4MSY3"/>
<dbReference type="GO" id="GO:0010506">
    <property type="term" value="P:regulation of autophagy"/>
    <property type="evidence" value="ECO:0007669"/>
    <property type="project" value="EnsemblMetazoa"/>
</dbReference>